<dbReference type="OrthoDB" id="1741802at2759"/>
<protein>
    <submittedName>
        <fullName evidence="1">Retrotransposon protein</fullName>
    </submittedName>
</protein>
<dbReference type="InterPro" id="IPR036691">
    <property type="entry name" value="Endo/exonu/phosph_ase_sf"/>
</dbReference>
<dbReference type="AlphaFoldDB" id="A0A5A7PYN5"/>
<organism evidence="1 2">
    <name type="scientific">Striga asiatica</name>
    <name type="common">Asiatic witchweed</name>
    <name type="synonym">Buchnera asiatica</name>
    <dbReference type="NCBI Taxonomy" id="4170"/>
    <lineage>
        <taxon>Eukaryota</taxon>
        <taxon>Viridiplantae</taxon>
        <taxon>Streptophyta</taxon>
        <taxon>Embryophyta</taxon>
        <taxon>Tracheophyta</taxon>
        <taxon>Spermatophyta</taxon>
        <taxon>Magnoliopsida</taxon>
        <taxon>eudicotyledons</taxon>
        <taxon>Gunneridae</taxon>
        <taxon>Pentapetalae</taxon>
        <taxon>asterids</taxon>
        <taxon>lamiids</taxon>
        <taxon>Lamiales</taxon>
        <taxon>Orobanchaceae</taxon>
        <taxon>Buchnereae</taxon>
        <taxon>Striga</taxon>
    </lineage>
</organism>
<keyword evidence="2" id="KW-1185">Reference proteome</keyword>
<accession>A0A5A7PYN5</accession>
<comment type="caution">
    <text evidence="1">The sequence shown here is derived from an EMBL/GenBank/DDBJ whole genome shotgun (WGS) entry which is preliminary data.</text>
</comment>
<dbReference type="EMBL" id="BKCP01005306">
    <property type="protein sequence ID" value="GER37227.1"/>
    <property type="molecule type" value="Genomic_DNA"/>
</dbReference>
<dbReference type="Proteomes" id="UP000325081">
    <property type="component" value="Unassembled WGS sequence"/>
</dbReference>
<evidence type="ECO:0000313" key="1">
    <source>
        <dbReference type="EMBL" id="GER37227.1"/>
    </source>
</evidence>
<dbReference type="SUPFAM" id="SSF56219">
    <property type="entry name" value="DNase I-like"/>
    <property type="match status" value="1"/>
</dbReference>
<feature type="non-terminal residue" evidence="1">
    <location>
        <position position="1"/>
    </location>
</feature>
<name>A0A5A7PYN5_STRAF</name>
<dbReference type="PANTHER" id="PTHR33710:SF71">
    <property type="entry name" value="ENDONUCLEASE_EXONUCLEASE_PHOSPHATASE DOMAIN-CONTAINING PROTEIN"/>
    <property type="match status" value="1"/>
</dbReference>
<dbReference type="PANTHER" id="PTHR33710">
    <property type="entry name" value="BNAC02G09200D PROTEIN"/>
    <property type="match status" value="1"/>
</dbReference>
<reference evidence="2" key="1">
    <citation type="journal article" date="2019" name="Curr. Biol.">
        <title>Genome Sequence of Striga asiatica Provides Insight into the Evolution of Plant Parasitism.</title>
        <authorList>
            <person name="Yoshida S."/>
            <person name="Kim S."/>
            <person name="Wafula E.K."/>
            <person name="Tanskanen J."/>
            <person name="Kim Y.M."/>
            <person name="Honaas L."/>
            <person name="Yang Z."/>
            <person name="Spallek T."/>
            <person name="Conn C.E."/>
            <person name="Ichihashi Y."/>
            <person name="Cheong K."/>
            <person name="Cui S."/>
            <person name="Der J.P."/>
            <person name="Gundlach H."/>
            <person name="Jiao Y."/>
            <person name="Hori C."/>
            <person name="Ishida J.K."/>
            <person name="Kasahara H."/>
            <person name="Kiba T."/>
            <person name="Kim M.S."/>
            <person name="Koo N."/>
            <person name="Laohavisit A."/>
            <person name="Lee Y.H."/>
            <person name="Lumba S."/>
            <person name="McCourt P."/>
            <person name="Mortimer J.C."/>
            <person name="Mutuku J.M."/>
            <person name="Nomura T."/>
            <person name="Sasaki-Sekimoto Y."/>
            <person name="Seto Y."/>
            <person name="Wang Y."/>
            <person name="Wakatake T."/>
            <person name="Sakakibara H."/>
            <person name="Demura T."/>
            <person name="Yamaguchi S."/>
            <person name="Yoneyama K."/>
            <person name="Manabe R.I."/>
            <person name="Nelson D.C."/>
            <person name="Schulman A.H."/>
            <person name="Timko M.P."/>
            <person name="dePamphilis C.W."/>
            <person name="Choi D."/>
            <person name="Shirasu K."/>
        </authorList>
    </citation>
    <scope>NUCLEOTIDE SEQUENCE [LARGE SCALE GENOMIC DNA]</scope>
    <source>
        <strain evidence="2">cv. UVA1</strain>
    </source>
</reference>
<evidence type="ECO:0000313" key="2">
    <source>
        <dbReference type="Proteomes" id="UP000325081"/>
    </source>
</evidence>
<gene>
    <name evidence="1" type="ORF">STAS_13635</name>
</gene>
<sequence>VLGNEFCIQVEARCFGDKEWMWVTMVYLSNDKSAKKEQWRFLKDAQQNWGEVWAIAGDWNDICSNEEKRGGRQRSASSFNEFNAFIAHMGMQELHQCGSFFTWGNNRDGEGYIEERLDKIFVSLGWMQQLPGTRASNLNGADTNISDFNWVPGIRVGQPRIRISGLEVNLKVKDLLSNGGTTWDQTLVKALFEEEDAAKIMLIDTLNPALPDRISCKFAVKGNFSVSSLYSKMIAGKVV</sequence>
<dbReference type="Gene3D" id="3.60.10.10">
    <property type="entry name" value="Endonuclease/exonuclease/phosphatase"/>
    <property type="match status" value="1"/>
</dbReference>
<proteinExistence type="predicted"/>
<feature type="non-terminal residue" evidence="1">
    <location>
        <position position="239"/>
    </location>
</feature>